<dbReference type="InterPro" id="IPR016181">
    <property type="entry name" value="Acyl_CoA_acyltransferase"/>
</dbReference>
<dbReference type="PANTHER" id="PTHR43441:SF2">
    <property type="entry name" value="FAMILY ACETYLTRANSFERASE, PUTATIVE (AFU_ORTHOLOGUE AFUA_7G00850)-RELATED"/>
    <property type="match status" value="1"/>
</dbReference>
<feature type="region of interest" description="Disordered" evidence="1">
    <location>
        <begin position="217"/>
        <end position="238"/>
    </location>
</feature>
<feature type="domain" description="N-acetyltransferase" evidence="2">
    <location>
        <begin position="29"/>
        <end position="187"/>
    </location>
</feature>
<dbReference type="PANTHER" id="PTHR43441">
    <property type="entry name" value="RIBOSOMAL-PROTEIN-SERINE ACETYLTRANSFERASE"/>
    <property type="match status" value="1"/>
</dbReference>
<dbReference type="RefSeq" id="WP_084434017.1">
    <property type="nucleotide sequence ID" value="NZ_FWXV01000013.1"/>
</dbReference>
<sequence length="238" mass="26713">MIVNAPRLVLAGSRSPRWVNGVSWAGWKVRLREIRPADHRGLAAFDRDAARILDPQVGGYRHWAAHRGSAAGSGDDFHFAIETLHSRTLVGSIWIQTDPICGRFSYGLGIGAQHRRCGYAADAVSILLAFMFEQGRYRKCEVSINGSNFASLALHGELGFHEEDRPRDTELLRGGIRYPVLMSITADQFAGHHPTLAAARGPVRPWRGRHWRTRRRGRHWRTERQVDSGRLNPARPTG</sequence>
<dbReference type="OrthoDB" id="9814648at2"/>
<dbReference type="GO" id="GO:0008999">
    <property type="term" value="F:protein-N-terminal-alanine acetyltransferase activity"/>
    <property type="evidence" value="ECO:0007669"/>
    <property type="project" value="TreeGrafter"/>
</dbReference>
<dbReference type="SUPFAM" id="SSF55729">
    <property type="entry name" value="Acyl-CoA N-acyltransferases (Nat)"/>
    <property type="match status" value="1"/>
</dbReference>
<dbReference type="InterPro" id="IPR051908">
    <property type="entry name" value="Ribosomal_N-acetyltransferase"/>
</dbReference>
<reference evidence="3 4" key="1">
    <citation type="submission" date="2017-04" db="EMBL/GenBank/DDBJ databases">
        <authorList>
            <person name="Afonso C.L."/>
            <person name="Miller P.J."/>
            <person name="Scott M.A."/>
            <person name="Spackman E."/>
            <person name="Goraichik I."/>
            <person name="Dimitrov K.M."/>
            <person name="Suarez D.L."/>
            <person name="Swayne D.E."/>
        </authorList>
    </citation>
    <scope>NUCLEOTIDE SEQUENCE [LARGE SCALE GENOMIC DNA]</scope>
    <source>
        <strain evidence="3 4">DSM 43828</strain>
    </source>
</reference>
<gene>
    <name evidence="3" type="ORF">SAMN05661093_09841</name>
</gene>
<evidence type="ECO:0000256" key="1">
    <source>
        <dbReference type="SAM" id="MobiDB-lite"/>
    </source>
</evidence>
<dbReference type="InterPro" id="IPR000182">
    <property type="entry name" value="GNAT_dom"/>
</dbReference>
<evidence type="ECO:0000259" key="2">
    <source>
        <dbReference type="PROSITE" id="PS51186"/>
    </source>
</evidence>
<accession>A0A1Y5Y8R8</accession>
<proteinExistence type="predicted"/>
<dbReference type="Pfam" id="PF13302">
    <property type="entry name" value="Acetyltransf_3"/>
    <property type="match status" value="1"/>
</dbReference>
<dbReference type="GO" id="GO:0005737">
    <property type="term" value="C:cytoplasm"/>
    <property type="evidence" value="ECO:0007669"/>
    <property type="project" value="TreeGrafter"/>
</dbReference>
<organism evidence="3 4">
    <name type="scientific">Kibdelosporangium aridum</name>
    <dbReference type="NCBI Taxonomy" id="2030"/>
    <lineage>
        <taxon>Bacteria</taxon>
        <taxon>Bacillati</taxon>
        <taxon>Actinomycetota</taxon>
        <taxon>Actinomycetes</taxon>
        <taxon>Pseudonocardiales</taxon>
        <taxon>Pseudonocardiaceae</taxon>
        <taxon>Kibdelosporangium</taxon>
    </lineage>
</organism>
<dbReference type="Proteomes" id="UP000192674">
    <property type="component" value="Unassembled WGS sequence"/>
</dbReference>
<dbReference type="EMBL" id="FWXV01000013">
    <property type="protein sequence ID" value="SMD26260.1"/>
    <property type="molecule type" value="Genomic_DNA"/>
</dbReference>
<evidence type="ECO:0000313" key="4">
    <source>
        <dbReference type="Proteomes" id="UP000192674"/>
    </source>
</evidence>
<keyword evidence="4" id="KW-1185">Reference proteome</keyword>
<dbReference type="PROSITE" id="PS51186">
    <property type="entry name" value="GNAT"/>
    <property type="match status" value="1"/>
</dbReference>
<dbReference type="GO" id="GO:1990189">
    <property type="term" value="F:protein N-terminal-serine acetyltransferase activity"/>
    <property type="evidence" value="ECO:0007669"/>
    <property type="project" value="TreeGrafter"/>
</dbReference>
<protein>
    <submittedName>
        <fullName evidence="3">Protein N-acetyltransferase, RimJ/RimL family</fullName>
    </submittedName>
</protein>
<keyword evidence="3" id="KW-0808">Transferase</keyword>
<name>A0A1Y5Y8R8_KIBAR</name>
<dbReference type="Gene3D" id="3.40.630.30">
    <property type="match status" value="1"/>
</dbReference>
<evidence type="ECO:0000313" key="3">
    <source>
        <dbReference type="EMBL" id="SMD26260.1"/>
    </source>
</evidence>
<dbReference type="AlphaFoldDB" id="A0A1Y5Y8R8"/>